<dbReference type="GO" id="GO:0016787">
    <property type="term" value="F:hydrolase activity"/>
    <property type="evidence" value="ECO:0007669"/>
    <property type="project" value="UniProtKB-KW"/>
</dbReference>
<keyword evidence="2" id="KW-0378">Hydrolase</keyword>
<accession>A0A0A7GER8</accession>
<evidence type="ECO:0000313" key="2">
    <source>
        <dbReference type="EMBL" id="AIY89461.1"/>
    </source>
</evidence>
<dbReference type="eggNOG" id="arCOG01650">
    <property type="taxonomic scope" value="Archaea"/>
</dbReference>
<proteinExistence type="predicted"/>
<dbReference type="Gene3D" id="3.40.50.1820">
    <property type="entry name" value="alpha/beta hydrolase"/>
    <property type="match status" value="1"/>
</dbReference>
<dbReference type="EMBL" id="CP009552">
    <property type="protein sequence ID" value="AIY89461.1"/>
    <property type="molecule type" value="Genomic_DNA"/>
</dbReference>
<dbReference type="KEGG" id="gac:GACE_0403"/>
<dbReference type="SUPFAM" id="SSF53474">
    <property type="entry name" value="alpha/beta-Hydrolases"/>
    <property type="match status" value="1"/>
</dbReference>
<dbReference type="InterPro" id="IPR000073">
    <property type="entry name" value="AB_hydrolase_1"/>
</dbReference>
<dbReference type="HOGENOM" id="CLU_1145174_0_0_2"/>
<dbReference type="PANTHER" id="PTHR12277:SF81">
    <property type="entry name" value="PROTEIN ABHD13"/>
    <property type="match status" value="1"/>
</dbReference>
<gene>
    <name evidence="2" type="ORF">GACE_0403</name>
</gene>
<dbReference type="InterPro" id="IPR029058">
    <property type="entry name" value="AB_hydrolase_fold"/>
</dbReference>
<dbReference type="Proteomes" id="UP000030624">
    <property type="component" value="Chromosome"/>
</dbReference>
<evidence type="ECO:0000313" key="3">
    <source>
        <dbReference type="Proteomes" id="UP000030624"/>
    </source>
</evidence>
<dbReference type="RefSeq" id="WP_048090745.1">
    <property type="nucleotide sequence ID" value="NZ_CP009552.1"/>
</dbReference>
<protein>
    <submittedName>
        <fullName evidence="2">Alpha/beta hydrolase family protein</fullName>
    </submittedName>
</protein>
<dbReference type="GeneID" id="24797007"/>
<sequence length="235" mass="26807">MKLDLMLGRNHVRLNVDEAVIICHGLPYEQGSAIDKSYDLMAEFFSKRGIAAVVFDFSGTGKSKGDFSLLSWQEDLENLVDNFERVHLVGFSMGGAIAYGIDNADTYSIIASPFSARIFEDGLLEDIYSNAILKRTLRGLESLESFKKKFREEFEILAPENSIPKRNVLVVHGEHDEIVPFEEGAKLFRHAKRPKKFVNVKNGDHFLRKHRKVLEVVYSWIVEKREGESVERITL</sequence>
<evidence type="ECO:0000259" key="1">
    <source>
        <dbReference type="Pfam" id="PF12697"/>
    </source>
</evidence>
<dbReference type="PANTHER" id="PTHR12277">
    <property type="entry name" value="ALPHA/BETA HYDROLASE DOMAIN-CONTAINING PROTEIN"/>
    <property type="match status" value="1"/>
</dbReference>
<reference evidence="2 3" key="1">
    <citation type="journal article" date="2015" name="Appl. Environ. Microbiol.">
        <title>The Geoglobus acetivorans genome: Fe(III) reduction, acetate utilization, autotrophic growth, and degradation of aromatic compounds in a hyperthermophilic archaeon.</title>
        <authorList>
            <person name="Mardanov A.V."/>
            <person name="Slododkina G.B."/>
            <person name="Slobodkin A.I."/>
            <person name="Beletsky A.V."/>
            <person name="Gavrilov S.N."/>
            <person name="Kublanov I.V."/>
            <person name="Bonch-Osmolovskaya E.A."/>
            <person name="Skryabin K.G."/>
            <person name="Ravin N.V."/>
        </authorList>
    </citation>
    <scope>NUCLEOTIDE SEQUENCE [LARGE SCALE GENOMIC DNA]</scope>
    <source>
        <strain evidence="2 3">SBH6</strain>
    </source>
</reference>
<dbReference type="STRING" id="565033.GACE_0403"/>
<name>A0A0A7GER8_GEOAI</name>
<dbReference type="Pfam" id="PF12697">
    <property type="entry name" value="Abhydrolase_6"/>
    <property type="match status" value="1"/>
</dbReference>
<organism evidence="2 3">
    <name type="scientific">Geoglobus acetivorans</name>
    <dbReference type="NCBI Taxonomy" id="565033"/>
    <lineage>
        <taxon>Archaea</taxon>
        <taxon>Methanobacteriati</taxon>
        <taxon>Methanobacteriota</taxon>
        <taxon>Archaeoglobi</taxon>
        <taxon>Archaeoglobales</taxon>
        <taxon>Archaeoglobaceae</taxon>
        <taxon>Geoglobus</taxon>
    </lineage>
</organism>
<dbReference type="AlphaFoldDB" id="A0A0A7GER8"/>
<feature type="domain" description="AB hydrolase-1" evidence="1">
    <location>
        <begin position="20"/>
        <end position="140"/>
    </location>
</feature>